<protein>
    <recommendedName>
        <fullName evidence="4">Lipoprotein</fullName>
    </recommendedName>
</protein>
<evidence type="ECO:0000256" key="1">
    <source>
        <dbReference type="SAM" id="SignalP"/>
    </source>
</evidence>
<feature type="signal peptide" evidence="1">
    <location>
        <begin position="1"/>
        <end position="22"/>
    </location>
</feature>
<dbReference type="EMBL" id="JBHSEP010000038">
    <property type="protein sequence ID" value="MFC4602011.1"/>
    <property type="molecule type" value="Genomic_DNA"/>
</dbReference>
<gene>
    <name evidence="2" type="ORF">ACFO3S_27580</name>
</gene>
<organism evidence="2 3">
    <name type="scientific">Cohnella hongkongensis</name>
    <dbReference type="NCBI Taxonomy" id="178337"/>
    <lineage>
        <taxon>Bacteria</taxon>
        <taxon>Bacillati</taxon>
        <taxon>Bacillota</taxon>
        <taxon>Bacilli</taxon>
        <taxon>Bacillales</taxon>
        <taxon>Paenibacillaceae</taxon>
        <taxon>Cohnella</taxon>
    </lineage>
</organism>
<evidence type="ECO:0008006" key="4">
    <source>
        <dbReference type="Google" id="ProtNLM"/>
    </source>
</evidence>
<dbReference type="Proteomes" id="UP001596028">
    <property type="component" value="Unassembled WGS sequence"/>
</dbReference>
<name>A0ABV9FN69_9BACL</name>
<evidence type="ECO:0000313" key="2">
    <source>
        <dbReference type="EMBL" id="MFC4602011.1"/>
    </source>
</evidence>
<dbReference type="PROSITE" id="PS51257">
    <property type="entry name" value="PROKAR_LIPOPROTEIN"/>
    <property type="match status" value="1"/>
</dbReference>
<feature type="chain" id="PRO_5046320741" description="Lipoprotein" evidence="1">
    <location>
        <begin position="23"/>
        <end position="146"/>
    </location>
</feature>
<proteinExistence type="predicted"/>
<reference evidence="3" key="1">
    <citation type="journal article" date="2019" name="Int. J. Syst. Evol. Microbiol.">
        <title>The Global Catalogue of Microorganisms (GCM) 10K type strain sequencing project: providing services to taxonomists for standard genome sequencing and annotation.</title>
        <authorList>
            <consortium name="The Broad Institute Genomics Platform"/>
            <consortium name="The Broad Institute Genome Sequencing Center for Infectious Disease"/>
            <person name="Wu L."/>
            <person name="Ma J."/>
        </authorList>
    </citation>
    <scope>NUCLEOTIDE SEQUENCE [LARGE SCALE GENOMIC DNA]</scope>
    <source>
        <strain evidence="3">CCUG 49571</strain>
    </source>
</reference>
<keyword evidence="3" id="KW-1185">Reference proteome</keyword>
<sequence length="146" mass="15359">MSRKRQSVLIGLGLALALAGCADNGARSGVGTQSYKQDGYLGQTNARPGLPGHHMITDYRNDNMTMREAIKNVPGVADSTVTFNGADAYVTLKLEPGLAPREIPTVEQQAATVLRFNYPRYTIHVQSLGPAGGAAAEGESADSAGR</sequence>
<evidence type="ECO:0000313" key="3">
    <source>
        <dbReference type="Proteomes" id="UP001596028"/>
    </source>
</evidence>
<accession>A0ABV9FN69</accession>
<comment type="caution">
    <text evidence="2">The sequence shown here is derived from an EMBL/GenBank/DDBJ whole genome shotgun (WGS) entry which is preliminary data.</text>
</comment>
<keyword evidence="1" id="KW-0732">Signal</keyword>
<dbReference type="RefSeq" id="WP_378102902.1">
    <property type="nucleotide sequence ID" value="NZ_JBHSEP010000038.1"/>
</dbReference>